<accession>A0A0G1WYC2</accession>
<name>A0A0G1WYC2_9BACT</name>
<reference evidence="1 2" key="1">
    <citation type="journal article" date="2015" name="Nature">
        <title>rRNA introns, odd ribosomes, and small enigmatic genomes across a large radiation of phyla.</title>
        <authorList>
            <person name="Brown C.T."/>
            <person name="Hug L.A."/>
            <person name="Thomas B.C."/>
            <person name="Sharon I."/>
            <person name="Castelle C.J."/>
            <person name="Singh A."/>
            <person name="Wilkins M.J."/>
            <person name="Williams K.H."/>
            <person name="Banfield J.F."/>
        </authorList>
    </citation>
    <scope>NUCLEOTIDE SEQUENCE [LARGE SCALE GENOMIC DNA]</scope>
</reference>
<dbReference type="Gene3D" id="1.20.120.450">
    <property type="entry name" value="dinb family like domain"/>
    <property type="match status" value="1"/>
</dbReference>
<gene>
    <name evidence="1" type="ORF">UY16_C0034G0001</name>
</gene>
<dbReference type="EMBL" id="LCOY01000034">
    <property type="protein sequence ID" value="KKU87210.1"/>
    <property type="molecule type" value="Genomic_DNA"/>
</dbReference>
<dbReference type="InterPro" id="IPR034660">
    <property type="entry name" value="DinB/YfiT-like"/>
</dbReference>
<evidence type="ECO:0000313" key="1">
    <source>
        <dbReference type="EMBL" id="KKU87210.1"/>
    </source>
</evidence>
<feature type="non-terminal residue" evidence="1">
    <location>
        <position position="1"/>
    </location>
</feature>
<dbReference type="Proteomes" id="UP000034739">
    <property type="component" value="Unassembled WGS sequence"/>
</dbReference>
<protein>
    <submittedName>
        <fullName evidence="1">Uncharacterized protein</fullName>
    </submittedName>
</protein>
<organism evidence="1 2">
    <name type="scientific">Candidatus Gottesmanbacteria bacterium GW2011_GWA2_47_9</name>
    <dbReference type="NCBI Taxonomy" id="1618445"/>
    <lineage>
        <taxon>Bacteria</taxon>
        <taxon>Candidatus Gottesmaniibacteriota</taxon>
    </lineage>
</organism>
<proteinExistence type="predicted"/>
<dbReference type="AlphaFoldDB" id="A0A0G1WYC2"/>
<sequence length="65" mass="7100">AVVAASHRYLKSIDVKELERVLDEDYQPPPTVGVRIVSIMADSLGHSGEASYIRGLIKGGDWLGY</sequence>
<comment type="caution">
    <text evidence="1">The sequence shown here is derived from an EMBL/GenBank/DDBJ whole genome shotgun (WGS) entry which is preliminary data.</text>
</comment>
<evidence type="ECO:0000313" key="2">
    <source>
        <dbReference type="Proteomes" id="UP000034739"/>
    </source>
</evidence>